<accession>A0A2N1MI85</accession>
<evidence type="ECO:0000313" key="3">
    <source>
        <dbReference type="Proteomes" id="UP000233469"/>
    </source>
</evidence>
<gene>
    <name evidence="2" type="ORF">RhiirC2_791943</name>
</gene>
<dbReference type="OrthoDB" id="2402563at2759"/>
<dbReference type="VEuPathDB" id="FungiDB:RhiirA1_474831"/>
<dbReference type="Proteomes" id="UP000233469">
    <property type="component" value="Unassembled WGS sequence"/>
</dbReference>
<dbReference type="EMBL" id="LLXL01002252">
    <property type="protein sequence ID" value="PKK61332.1"/>
    <property type="molecule type" value="Genomic_DNA"/>
</dbReference>
<reference evidence="2 3" key="2">
    <citation type="submission" date="2017-10" db="EMBL/GenBank/DDBJ databases">
        <title>Extensive intraspecific genome diversity in a model arbuscular mycorrhizal fungus.</title>
        <authorList>
            <person name="Chen E.C.H."/>
            <person name="Morin E."/>
            <person name="Baudet D."/>
            <person name="Noel J."/>
            <person name="Ndikumana S."/>
            <person name="Charron P."/>
            <person name="St-Onge C."/>
            <person name="Giorgi J."/>
            <person name="Grigoriev I.V."/>
            <person name="Roux C."/>
            <person name="Martin F.M."/>
            <person name="Corradi N."/>
        </authorList>
    </citation>
    <scope>NUCLEOTIDE SEQUENCE [LARGE SCALE GENOMIC DNA]</scope>
    <source>
        <strain evidence="2 3">C2</strain>
    </source>
</reference>
<sequence length="291" mass="34782">MSDFRRACVIHQPLFFKNDAYKNIKPQKIKLNAPPRICNINHKSYHANLLYDRWRKNEKKTVISRRLGISFKQTLHAHMDNSIRKTFNKHMYKKKLSNFSVCRSDNTHVNKAQKICFERAKRRVFNCKEHNPHNRKRHRLITAQRFRFLYTSLQIINKPIKHLQYTHGWDQSKYNFQTPLHSNYLPPPTVLSEDVSFMNPVLTVQPYNPIPDLFFPAKYKNIIPKDPIYNEQGVFIIPGSREWFTYMHNLHINLPPPLTKAEKCALKRRKEHIETINRRHEAARFHGTSFN</sequence>
<comment type="caution">
    <text evidence="2">The sequence shown here is derived from an EMBL/GenBank/DDBJ whole genome shotgun (WGS) entry which is preliminary data.</text>
</comment>
<dbReference type="AlphaFoldDB" id="A0A2N1MI85"/>
<dbReference type="VEuPathDB" id="FungiDB:RhiirFUN_013034"/>
<organism evidence="2 3">
    <name type="scientific">Rhizophagus irregularis</name>
    <dbReference type="NCBI Taxonomy" id="588596"/>
    <lineage>
        <taxon>Eukaryota</taxon>
        <taxon>Fungi</taxon>
        <taxon>Fungi incertae sedis</taxon>
        <taxon>Mucoromycota</taxon>
        <taxon>Glomeromycotina</taxon>
        <taxon>Glomeromycetes</taxon>
        <taxon>Glomerales</taxon>
        <taxon>Glomeraceae</taxon>
        <taxon>Rhizophagus</taxon>
    </lineage>
</organism>
<evidence type="ECO:0000259" key="1">
    <source>
        <dbReference type="Pfam" id="PF26638"/>
    </source>
</evidence>
<dbReference type="Pfam" id="PF26638">
    <property type="entry name" value="DUF8211"/>
    <property type="match status" value="1"/>
</dbReference>
<reference evidence="2 3" key="1">
    <citation type="submission" date="2016-04" db="EMBL/GenBank/DDBJ databases">
        <title>Genome analyses suggest a sexual origin of heterokaryosis in a supposedly ancient asexual fungus.</title>
        <authorList>
            <person name="Ropars J."/>
            <person name="Sedzielewska K."/>
            <person name="Noel J."/>
            <person name="Charron P."/>
            <person name="Farinelli L."/>
            <person name="Marton T."/>
            <person name="Kruger M."/>
            <person name="Pelin A."/>
            <person name="Brachmann A."/>
            <person name="Corradi N."/>
        </authorList>
    </citation>
    <scope>NUCLEOTIDE SEQUENCE [LARGE SCALE GENOMIC DNA]</scope>
    <source>
        <strain evidence="2 3">C2</strain>
    </source>
</reference>
<evidence type="ECO:0000313" key="2">
    <source>
        <dbReference type="EMBL" id="PKK61332.1"/>
    </source>
</evidence>
<name>A0A2N1MI85_9GLOM</name>
<dbReference type="VEuPathDB" id="FungiDB:FUN_023719"/>
<protein>
    <recommendedName>
        <fullName evidence="1">DUF8211 domain-containing protein</fullName>
    </recommendedName>
</protein>
<proteinExistence type="predicted"/>
<feature type="domain" description="DUF8211" evidence="1">
    <location>
        <begin position="46"/>
        <end position="177"/>
    </location>
</feature>
<dbReference type="InterPro" id="IPR058524">
    <property type="entry name" value="DUF8211"/>
</dbReference>